<dbReference type="InterPro" id="IPR025593">
    <property type="entry name" value="GAS8_dom"/>
</dbReference>
<dbReference type="GO" id="GO:0048870">
    <property type="term" value="P:cell motility"/>
    <property type="evidence" value="ECO:0007669"/>
    <property type="project" value="InterPro"/>
</dbReference>
<dbReference type="Pfam" id="PF13851">
    <property type="entry name" value="GAS"/>
    <property type="match status" value="1"/>
</dbReference>
<dbReference type="RefSeq" id="WP_034837007.1">
    <property type="nucleotide sequence ID" value="NZ_JOKH01000003.1"/>
</dbReference>
<dbReference type="AlphaFoldDB" id="A0A081NFA1"/>
<name>A0A081NFA1_9GAMM</name>
<protein>
    <recommendedName>
        <fullName evidence="2">Growth arrest-specific protein 8 domain-containing protein</fullName>
    </recommendedName>
</protein>
<sequence length="151" mass="17387">MQPFEEVLQEKVPRSFKKKLADAARKLKSKTYGDLKRWVLGQNLKPMPQGLIDRVSYDGKMQGMATERNQMIATLTELKEELNNLKDELSRHKKDSPRYQEIRSGLVQIKAQIKSIPLNREKLKGDIEALNKEMIADLPRFGAVERQIKGP</sequence>
<keyword evidence="4" id="KW-1185">Reference proteome</keyword>
<proteinExistence type="predicted"/>
<evidence type="ECO:0000259" key="2">
    <source>
        <dbReference type="Pfam" id="PF13851"/>
    </source>
</evidence>
<reference evidence="3 4" key="1">
    <citation type="submission" date="2014-06" db="EMBL/GenBank/DDBJ databases">
        <title>Whole Genome Sequences of Three Symbiotic Endozoicomonas Bacteria.</title>
        <authorList>
            <person name="Neave M.J."/>
            <person name="Apprill A."/>
            <person name="Voolstra C.R."/>
        </authorList>
    </citation>
    <scope>NUCLEOTIDE SEQUENCE [LARGE SCALE GENOMIC DNA]</scope>
    <source>
        <strain evidence="3 4">DSM 25634</strain>
    </source>
</reference>
<comment type="caution">
    <text evidence="3">The sequence shown here is derived from an EMBL/GenBank/DDBJ whole genome shotgun (WGS) entry which is preliminary data.</text>
</comment>
<dbReference type="EMBL" id="JOKH01000003">
    <property type="protein sequence ID" value="KEQ17124.1"/>
    <property type="molecule type" value="Genomic_DNA"/>
</dbReference>
<accession>A0A081NFA1</accession>
<organism evidence="3 4">
    <name type="scientific">Endozoicomonas numazuensis</name>
    <dbReference type="NCBI Taxonomy" id="1137799"/>
    <lineage>
        <taxon>Bacteria</taxon>
        <taxon>Pseudomonadati</taxon>
        <taxon>Pseudomonadota</taxon>
        <taxon>Gammaproteobacteria</taxon>
        <taxon>Oceanospirillales</taxon>
        <taxon>Endozoicomonadaceae</taxon>
        <taxon>Endozoicomonas</taxon>
    </lineage>
</organism>
<dbReference type="Proteomes" id="UP000028073">
    <property type="component" value="Unassembled WGS sequence"/>
</dbReference>
<gene>
    <name evidence="3" type="ORF">GZ78_14720</name>
</gene>
<evidence type="ECO:0000256" key="1">
    <source>
        <dbReference type="SAM" id="Coils"/>
    </source>
</evidence>
<evidence type="ECO:0000313" key="4">
    <source>
        <dbReference type="Proteomes" id="UP000028073"/>
    </source>
</evidence>
<feature type="coiled-coil region" evidence="1">
    <location>
        <begin position="61"/>
        <end position="95"/>
    </location>
</feature>
<dbReference type="OrthoDB" id="9849161at2"/>
<feature type="domain" description="Growth arrest-specific protein 8" evidence="2">
    <location>
        <begin position="58"/>
        <end position="134"/>
    </location>
</feature>
<evidence type="ECO:0000313" key="3">
    <source>
        <dbReference type="EMBL" id="KEQ17124.1"/>
    </source>
</evidence>
<keyword evidence="1" id="KW-0175">Coiled coil</keyword>